<keyword evidence="2" id="KW-1185">Reference proteome</keyword>
<name>A0A9K3HTC0_HELAN</name>
<organism evidence="1 2">
    <name type="scientific">Helianthus annuus</name>
    <name type="common">Common sunflower</name>
    <dbReference type="NCBI Taxonomy" id="4232"/>
    <lineage>
        <taxon>Eukaryota</taxon>
        <taxon>Viridiplantae</taxon>
        <taxon>Streptophyta</taxon>
        <taxon>Embryophyta</taxon>
        <taxon>Tracheophyta</taxon>
        <taxon>Spermatophyta</taxon>
        <taxon>Magnoliopsida</taxon>
        <taxon>eudicotyledons</taxon>
        <taxon>Gunneridae</taxon>
        <taxon>Pentapetalae</taxon>
        <taxon>asterids</taxon>
        <taxon>campanulids</taxon>
        <taxon>Asterales</taxon>
        <taxon>Asteraceae</taxon>
        <taxon>Asteroideae</taxon>
        <taxon>Heliantheae alliance</taxon>
        <taxon>Heliantheae</taxon>
        <taxon>Helianthus</taxon>
    </lineage>
</organism>
<gene>
    <name evidence="1" type="ORF">HanXRQr2_Chr11g0516021</name>
</gene>
<comment type="caution">
    <text evidence="1">The sequence shown here is derived from an EMBL/GenBank/DDBJ whole genome shotgun (WGS) entry which is preliminary data.</text>
</comment>
<proteinExistence type="predicted"/>
<evidence type="ECO:0000313" key="2">
    <source>
        <dbReference type="Proteomes" id="UP000215914"/>
    </source>
</evidence>
<dbReference type="AlphaFoldDB" id="A0A9K3HTC0"/>
<accession>A0A9K3HTC0</accession>
<dbReference type="EMBL" id="MNCJ02000326">
    <property type="protein sequence ID" value="KAF5784136.1"/>
    <property type="molecule type" value="Genomic_DNA"/>
</dbReference>
<protein>
    <submittedName>
        <fullName evidence="1">Uncharacterized protein</fullName>
    </submittedName>
</protein>
<reference evidence="1" key="2">
    <citation type="submission" date="2020-06" db="EMBL/GenBank/DDBJ databases">
        <title>Helianthus annuus Genome sequencing and assembly Release 2.</title>
        <authorList>
            <person name="Gouzy J."/>
            <person name="Langlade N."/>
            <person name="Munos S."/>
        </authorList>
    </citation>
    <scope>NUCLEOTIDE SEQUENCE</scope>
    <source>
        <tissue evidence="1">Leaves</tissue>
    </source>
</reference>
<dbReference type="Proteomes" id="UP000215914">
    <property type="component" value="Unassembled WGS sequence"/>
</dbReference>
<evidence type="ECO:0000313" key="1">
    <source>
        <dbReference type="EMBL" id="KAF5784136.1"/>
    </source>
</evidence>
<reference evidence="1" key="1">
    <citation type="journal article" date="2017" name="Nature">
        <title>The sunflower genome provides insights into oil metabolism, flowering and Asterid evolution.</title>
        <authorList>
            <person name="Badouin H."/>
            <person name="Gouzy J."/>
            <person name="Grassa C.J."/>
            <person name="Murat F."/>
            <person name="Staton S.E."/>
            <person name="Cottret L."/>
            <person name="Lelandais-Briere C."/>
            <person name="Owens G.L."/>
            <person name="Carrere S."/>
            <person name="Mayjonade B."/>
            <person name="Legrand L."/>
            <person name="Gill N."/>
            <person name="Kane N.C."/>
            <person name="Bowers J.E."/>
            <person name="Hubner S."/>
            <person name="Bellec A."/>
            <person name="Berard A."/>
            <person name="Berges H."/>
            <person name="Blanchet N."/>
            <person name="Boniface M.C."/>
            <person name="Brunel D."/>
            <person name="Catrice O."/>
            <person name="Chaidir N."/>
            <person name="Claudel C."/>
            <person name="Donnadieu C."/>
            <person name="Faraut T."/>
            <person name="Fievet G."/>
            <person name="Helmstetter N."/>
            <person name="King M."/>
            <person name="Knapp S.J."/>
            <person name="Lai Z."/>
            <person name="Le Paslier M.C."/>
            <person name="Lippi Y."/>
            <person name="Lorenzon L."/>
            <person name="Mandel J.R."/>
            <person name="Marage G."/>
            <person name="Marchand G."/>
            <person name="Marquand E."/>
            <person name="Bret-Mestries E."/>
            <person name="Morien E."/>
            <person name="Nambeesan S."/>
            <person name="Nguyen T."/>
            <person name="Pegot-Espagnet P."/>
            <person name="Pouilly N."/>
            <person name="Raftis F."/>
            <person name="Sallet E."/>
            <person name="Schiex T."/>
            <person name="Thomas J."/>
            <person name="Vandecasteele C."/>
            <person name="Vares D."/>
            <person name="Vear F."/>
            <person name="Vautrin S."/>
            <person name="Crespi M."/>
            <person name="Mangin B."/>
            <person name="Burke J.M."/>
            <person name="Salse J."/>
            <person name="Munos S."/>
            <person name="Vincourt P."/>
            <person name="Rieseberg L.H."/>
            <person name="Langlade N.B."/>
        </authorList>
    </citation>
    <scope>NUCLEOTIDE SEQUENCE</scope>
    <source>
        <tissue evidence="1">Leaves</tissue>
    </source>
</reference>
<dbReference type="Gramene" id="mRNA:HanXRQr2_Chr11g0516021">
    <property type="protein sequence ID" value="CDS:HanXRQr2_Chr11g0516021.1"/>
    <property type="gene ID" value="HanXRQr2_Chr11g0516021"/>
</dbReference>
<sequence length="55" mass="6420">MPISRTTSQIKSHLTSIYPRVVLRNPHVRTLGQCTPTSIYQNVQHFQKVCWRTPN</sequence>